<name>A0A0E9XTL5_ANGAN</name>
<evidence type="ECO:0000313" key="1">
    <source>
        <dbReference type="EMBL" id="JAI06005.1"/>
    </source>
</evidence>
<sequence length="39" mass="4278">MATLRLSPPFNRAESPTRKIIILNTIKTDTAALVARSLP</sequence>
<reference evidence="1" key="2">
    <citation type="journal article" date="2015" name="Fish Shellfish Immunol.">
        <title>Early steps in the European eel (Anguilla anguilla)-Vibrio vulnificus interaction in the gills: Role of the RtxA13 toxin.</title>
        <authorList>
            <person name="Callol A."/>
            <person name="Pajuelo D."/>
            <person name="Ebbesson L."/>
            <person name="Teles M."/>
            <person name="MacKenzie S."/>
            <person name="Amaro C."/>
        </authorList>
    </citation>
    <scope>NUCLEOTIDE SEQUENCE</scope>
</reference>
<proteinExistence type="predicted"/>
<dbReference type="AlphaFoldDB" id="A0A0E9XTL5"/>
<accession>A0A0E9XTL5</accession>
<dbReference type="EMBL" id="GBXM01002573">
    <property type="protein sequence ID" value="JAI06005.1"/>
    <property type="molecule type" value="Transcribed_RNA"/>
</dbReference>
<organism evidence="1">
    <name type="scientific">Anguilla anguilla</name>
    <name type="common">European freshwater eel</name>
    <name type="synonym">Muraena anguilla</name>
    <dbReference type="NCBI Taxonomy" id="7936"/>
    <lineage>
        <taxon>Eukaryota</taxon>
        <taxon>Metazoa</taxon>
        <taxon>Chordata</taxon>
        <taxon>Craniata</taxon>
        <taxon>Vertebrata</taxon>
        <taxon>Euteleostomi</taxon>
        <taxon>Actinopterygii</taxon>
        <taxon>Neopterygii</taxon>
        <taxon>Teleostei</taxon>
        <taxon>Anguilliformes</taxon>
        <taxon>Anguillidae</taxon>
        <taxon>Anguilla</taxon>
    </lineage>
</organism>
<reference evidence="1" key="1">
    <citation type="submission" date="2014-11" db="EMBL/GenBank/DDBJ databases">
        <authorList>
            <person name="Amaro Gonzalez C."/>
        </authorList>
    </citation>
    <scope>NUCLEOTIDE SEQUENCE</scope>
</reference>
<protein>
    <submittedName>
        <fullName evidence="1">Uncharacterized protein</fullName>
    </submittedName>
</protein>